<sequence length="177" mass="20527">MGKYRFETERLFIRDMVIDDCDEVSKIWGNVDVGKYLSDPYYKNGDEIRSCFKNGELDNSESWTDDFYFVLLDKINKQIIGTTCAWKMDEEVWAIGYTFKKECWGKGLATELICSLEKFVKEKGGKYISADVAKENIGSIKACYNNGFSDYRQITFNKLGTDIIYDGLELRKKLVTR</sequence>
<dbReference type="OrthoDB" id="9785602at2"/>
<organism evidence="2 3">
    <name type="scientific">Anaerococcus lactolyticus S7-1-13</name>
    <dbReference type="NCBI Taxonomy" id="1284686"/>
    <lineage>
        <taxon>Bacteria</taxon>
        <taxon>Bacillati</taxon>
        <taxon>Bacillota</taxon>
        <taxon>Tissierellia</taxon>
        <taxon>Tissierellales</taxon>
        <taxon>Peptoniphilaceae</taxon>
        <taxon>Anaerococcus</taxon>
    </lineage>
</organism>
<dbReference type="InterPro" id="IPR000182">
    <property type="entry name" value="GNAT_dom"/>
</dbReference>
<gene>
    <name evidence="2" type="ORF">HMPREF1630_00915</name>
</gene>
<dbReference type="InterPro" id="IPR051531">
    <property type="entry name" value="N-acetyltransferase"/>
</dbReference>
<protein>
    <recommendedName>
        <fullName evidence="1">N-acetyltransferase domain-containing protein</fullName>
    </recommendedName>
</protein>
<dbReference type="Gene3D" id="3.40.630.30">
    <property type="match status" value="1"/>
</dbReference>
<dbReference type="Proteomes" id="UP000029579">
    <property type="component" value="Unassembled WGS sequence"/>
</dbReference>
<accession>A0A095X6N8</accession>
<dbReference type="Pfam" id="PF13302">
    <property type="entry name" value="Acetyltransf_3"/>
    <property type="match status" value="1"/>
</dbReference>
<dbReference type="InterPro" id="IPR016181">
    <property type="entry name" value="Acyl_CoA_acyltransferase"/>
</dbReference>
<reference evidence="2 3" key="1">
    <citation type="submission" date="2014-07" db="EMBL/GenBank/DDBJ databases">
        <authorList>
            <person name="McCorrison J."/>
            <person name="Sanka R."/>
            <person name="Torralba M."/>
            <person name="Gillis M."/>
            <person name="Haft D.H."/>
            <person name="Methe B."/>
            <person name="Sutton G."/>
            <person name="Nelson K.E."/>
        </authorList>
    </citation>
    <scope>NUCLEOTIDE SEQUENCE [LARGE SCALE GENOMIC DNA]</scope>
    <source>
        <strain evidence="2 3">S7-1-13</strain>
    </source>
</reference>
<proteinExistence type="predicted"/>
<comment type="caution">
    <text evidence="2">The sequence shown here is derived from an EMBL/GenBank/DDBJ whole genome shotgun (WGS) entry which is preliminary data.</text>
</comment>
<dbReference type="PROSITE" id="PS51186">
    <property type="entry name" value="GNAT"/>
    <property type="match status" value="1"/>
</dbReference>
<dbReference type="GO" id="GO:0016747">
    <property type="term" value="F:acyltransferase activity, transferring groups other than amino-acyl groups"/>
    <property type="evidence" value="ECO:0007669"/>
    <property type="project" value="InterPro"/>
</dbReference>
<feature type="domain" description="N-acetyltransferase" evidence="1">
    <location>
        <begin position="11"/>
        <end position="175"/>
    </location>
</feature>
<evidence type="ECO:0000313" key="3">
    <source>
        <dbReference type="Proteomes" id="UP000029579"/>
    </source>
</evidence>
<dbReference type="EMBL" id="JRMW01000016">
    <property type="protein sequence ID" value="KGF05321.1"/>
    <property type="molecule type" value="Genomic_DNA"/>
</dbReference>
<dbReference type="RefSeq" id="WP_037326177.1">
    <property type="nucleotide sequence ID" value="NZ_JRMW01000016.1"/>
</dbReference>
<dbReference type="SUPFAM" id="SSF55729">
    <property type="entry name" value="Acyl-CoA N-acyltransferases (Nat)"/>
    <property type="match status" value="1"/>
</dbReference>
<dbReference type="PANTHER" id="PTHR43792">
    <property type="entry name" value="GNAT FAMILY, PUTATIVE (AFU_ORTHOLOGUE AFUA_3G00765)-RELATED-RELATED"/>
    <property type="match status" value="1"/>
</dbReference>
<evidence type="ECO:0000313" key="2">
    <source>
        <dbReference type="EMBL" id="KGF05321.1"/>
    </source>
</evidence>
<dbReference type="AlphaFoldDB" id="A0A095X6N8"/>
<name>A0A095X6N8_9FIRM</name>
<dbReference type="eggNOG" id="COG1670">
    <property type="taxonomic scope" value="Bacteria"/>
</dbReference>
<evidence type="ECO:0000259" key="1">
    <source>
        <dbReference type="PROSITE" id="PS51186"/>
    </source>
</evidence>